<evidence type="ECO:0000313" key="7">
    <source>
        <dbReference type="RefSeq" id="XP_022336287.1"/>
    </source>
</evidence>
<dbReference type="Gene3D" id="4.10.95.10">
    <property type="entry name" value="Cytochrome c oxidase, subunit VIa"/>
    <property type="match status" value="1"/>
</dbReference>
<reference evidence="7" key="1">
    <citation type="submission" date="2025-08" db="UniProtKB">
        <authorList>
            <consortium name="RefSeq"/>
        </authorList>
    </citation>
    <scope>IDENTIFICATION</scope>
    <source>
        <tissue evidence="7">Whole sample</tissue>
    </source>
</reference>
<dbReference type="AlphaFoldDB" id="A0A8B8E6P3"/>
<keyword evidence="3" id="KW-0809">Transit peptide</keyword>
<dbReference type="InterPro" id="IPR001349">
    <property type="entry name" value="Cyt_c_oxidase_su6a"/>
</dbReference>
<evidence type="ECO:0000256" key="3">
    <source>
        <dbReference type="ARBA" id="ARBA00022946"/>
    </source>
</evidence>
<dbReference type="PANTHER" id="PTHR11504:SF0">
    <property type="entry name" value="CYTOCHROME C OXIDASE SUBUNIT"/>
    <property type="match status" value="1"/>
</dbReference>
<organism evidence="6 7">
    <name type="scientific">Crassostrea virginica</name>
    <name type="common">Eastern oyster</name>
    <dbReference type="NCBI Taxonomy" id="6565"/>
    <lineage>
        <taxon>Eukaryota</taxon>
        <taxon>Metazoa</taxon>
        <taxon>Spiralia</taxon>
        <taxon>Lophotrochozoa</taxon>
        <taxon>Mollusca</taxon>
        <taxon>Bivalvia</taxon>
        <taxon>Autobranchia</taxon>
        <taxon>Pteriomorphia</taxon>
        <taxon>Ostreida</taxon>
        <taxon>Ostreoidea</taxon>
        <taxon>Ostreidae</taxon>
        <taxon>Crassostrea</taxon>
    </lineage>
</organism>
<dbReference type="GeneID" id="111132762"/>
<keyword evidence="5" id="KW-0472">Membrane</keyword>
<dbReference type="RefSeq" id="XP_022336287.1">
    <property type="nucleotide sequence ID" value="XM_022480579.1"/>
</dbReference>
<dbReference type="KEGG" id="cvn:111132762"/>
<dbReference type="GO" id="GO:0005743">
    <property type="term" value="C:mitochondrial inner membrane"/>
    <property type="evidence" value="ECO:0007669"/>
    <property type="project" value="UniProtKB-SubCell"/>
</dbReference>
<evidence type="ECO:0000256" key="2">
    <source>
        <dbReference type="ARBA" id="ARBA00022792"/>
    </source>
</evidence>
<protein>
    <submittedName>
        <fullName evidence="7">Cytochrome c oxidase subunit 6A2, mitochondrial-like</fullName>
    </submittedName>
</protein>
<dbReference type="PANTHER" id="PTHR11504">
    <property type="entry name" value="CYTOCHROME C OXIDASE POLYPEPTIDE VIA"/>
    <property type="match status" value="1"/>
</dbReference>
<name>A0A8B8E6P3_CRAVI</name>
<evidence type="ECO:0000256" key="4">
    <source>
        <dbReference type="ARBA" id="ARBA00023128"/>
    </source>
</evidence>
<dbReference type="OrthoDB" id="5947505at2759"/>
<evidence type="ECO:0000313" key="6">
    <source>
        <dbReference type="Proteomes" id="UP000694844"/>
    </source>
</evidence>
<gene>
    <name evidence="7" type="primary">LOC111132762</name>
</gene>
<keyword evidence="6" id="KW-1185">Reference proteome</keyword>
<accession>A0A8B8E6P3</accession>
<dbReference type="Proteomes" id="UP000694844">
    <property type="component" value="Chromosome 5"/>
</dbReference>
<comment type="subcellular location">
    <subcellularLocation>
        <location evidence="1">Mitochondrion inner membrane</location>
    </subcellularLocation>
</comment>
<dbReference type="InterPro" id="IPR036418">
    <property type="entry name" value="Cyt_c_oxidase_su6a_sf"/>
</dbReference>
<dbReference type="GO" id="GO:0030234">
    <property type="term" value="F:enzyme regulator activity"/>
    <property type="evidence" value="ECO:0007669"/>
    <property type="project" value="TreeGrafter"/>
</dbReference>
<evidence type="ECO:0000256" key="5">
    <source>
        <dbReference type="ARBA" id="ARBA00023136"/>
    </source>
</evidence>
<evidence type="ECO:0000256" key="1">
    <source>
        <dbReference type="ARBA" id="ARBA00004273"/>
    </source>
</evidence>
<dbReference type="GO" id="GO:0006123">
    <property type="term" value="P:mitochondrial electron transport, cytochrome c to oxygen"/>
    <property type="evidence" value="ECO:0007669"/>
    <property type="project" value="TreeGrafter"/>
</dbReference>
<keyword evidence="2" id="KW-0999">Mitochondrion inner membrane</keyword>
<proteinExistence type="predicted"/>
<keyword evidence="4" id="KW-0496">Mitochondrion</keyword>
<sequence>MASFFRGFRQLRVPLSRCFASAVKKNEVKPAVPLGLSGHPEAEKKRWMAFTFWMAIVVVLTKINQVLTEHHGERPEFKPYTHLRIRKKAFPWEGGVEKSLFHCPITNPGSEGYLELTEEEEKKYGKYLKDH</sequence>
<dbReference type="SUPFAM" id="SSF81411">
    <property type="entry name" value="Mitochondrial cytochrome c oxidase subunit VIa"/>
    <property type="match status" value="1"/>
</dbReference>